<feature type="signal peptide" evidence="2">
    <location>
        <begin position="1"/>
        <end position="34"/>
    </location>
</feature>
<organism evidence="3">
    <name type="scientific">Drosophila melanogaster</name>
    <name type="common">Fruit fly</name>
    <dbReference type="NCBI Taxonomy" id="7227"/>
    <lineage>
        <taxon>Eukaryota</taxon>
        <taxon>Metazoa</taxon>
        <taxon>Ecdysozoa</taxon>
        <taxon>Arthropoda</taxon>
        <taxon>Hexapoda</taxon>
        <taxon>Insecta</taxon>
        <taxon>Pterygota</taxon>
        <taxon>Neoptera</taxon>
        <taxon>Endopterygota</taxon>
        <taxon>Diptera</taxon>
        <taxon>Brachycera</taxon>
        <taxon>Muscomorpha</taxon>
        <taxon>Ephydroidea</taxon>
        <taxon>Drosophilidae</taxon>
        <taxon>Drosophila</taxon>
        <taxon>Sophophora</taxon>
    </lineage>
</organism>
<name>Q6IJA8_DROME</name>
<feature type="chain" id="PRO_5004274556" evidence="2">
    <location>
        <begin position="35"/>
        <end position="199"/>
    </location>
</feature>
<keyword evidence="2" id="KW-0732">Signal</keyword>
<dbReference type="AlphaFoldDB" id="Q6IJA8"/>
<reference evidence="3" key="1">
    <citation type="journal article" date="2003" name="Genome Biol.">
        <title>An integrated gene annotation and transcriptional profiling approach towards the full gene content of the Drosophila genome.</title>
        <authorList>
            <person name="Hild M."/>
            <person name="Beckmann B."/>
            <person name="Haas S.A."/>
            <person name="Koch B."/>
            <person name="Solovyev V."/>
            <person name="Busold C."/>
            <person name="Fellenberg K."/>
            <person name="Boutros M."/>
            <person name="Vingron M."/>
            <person name="Sauer F."/>
            <person name="Hoheisel J.D."/>
            <person name="Paro R."/>
        </authorList>
    </citation>
    <scope>NUCLEOTIDE SEQUENCE</scope>
</reference>
<evidence type="ECO:0000256" key="2">
    <source>
        <dbReference type="SAM" id="SignalP"/>
    </source>
</evidence>
<evidence type="ECO:0000256" key="1">
    <source>
        <dbReference type="SAM" id="MobiDB-lite"/>
    </source>
</evidence>
<dbReference type="EMBL" id="BK002808">
    <property type="protein sequence ID" value="DAA04313.1"/>
    <property type="molecule type" value="Genomic_DNA"/>
</dbReference>
<feature type="region of interest" description="Disordered" evidence="1">
    <location>
        <begin position="51"/>
        <end position="74"/>
    </location>
</feature>
<sequence>MRRHRQTWLSLLPMLLLPLLLLPLLLLLLSSAGARCLSAFSFVAHKGKEPRRHKSCQQMSIRQQHTTTKSTSKTSDIDVPVSLGISGAPPCAALCVCVCVCVEHKGAADWEKAAKQAMRAVGLKIKTPCRGDGAVFLCRHCGSAKCSATTSATMIRPDFWRKDSEAHNALRSWRLKPRLNAVARSGQVRLRARESPLMS</sequence>
<evidence type="ECO:0000313" key="3">
    <source>
        <dbReference type="EMBL" id="DAA04313.1"/>
    </source>
</evidence>
<gene>
    <name evidence="3" type="ORF">HDC15396</name>
</gene>
<protein>
    <submittedName>
        <fullName evidence="3">HDC15396</fullName>
    </submittedName>
</protein>
<accession>Q6IJA8</accession>
<feature type="compositionally biased region" description="Polar residues" evidence="1">
    <location>
        <begin position="56"/>
        <end position="65"/>
    </location>
</feature>
<proteinExistence type="predicted"/>